<organism evidence="1 2">
    <name type="scientific">Candidatus Protofrankia californiensis</name>
    <dbReference type="NCBI Taxonomy" id="1839754"/>
    <lineage>
        <taxon>Bacteria</taxon>
        <taxon>Bacillati</taxon>
        <taxon>Actinomycetota</taxon>
        <taxon>Actinomycetes</taxon>
        <taxon>Frankiales</taxon>
        <taxon>Frankiaceae</taxon>
        <taxon>Protofrankia</taxon>
    </lineage>
</organism>
<dbReference type="AlphaFoldDB" id="A0A1C3P890"/>
<sequence length="74" mass="7937">MPLTWTNTVCDLSYLDSVLWDGAGQDTGGWFEPRLDDHVAAIRIASASSRCSVGDFGTRAVVATISGWVSAEDM</sequence>
<accession>A0A1C3P890</accession>
<evidence type="ECO:0000313" key="1">
    <source>
        <dbReference type="EMBL" id="SBW26027.1"/>
    </source>
</evidence>
<reference evidence="2" key="1">
    <citation type="submission" date="2016-02" db="EMBL/GenBank/DDBJ databases">
        <authorList>
            <person name="Wibberg D."/>
        </authorList>
    </citation>
    <scope>NUCLEOTIDE SEQUENCE [LARGE SCALE GENOMIC DNA]</scope>
</reference>
<keyword evidence="2" id="KW-1185">Reference proteome</keyword>
<evidence type="ECO:0000313" key="2">
    <source>
        <dbReference type="Proteomes" id="UP000199013"/>
    </source>
</evidence>
<dbReference type="EMBL" id="FLUV01001992">
    <property type="protein sequence ID" value="SBW26027.1"/>
    <property type="molecule type" value="Genomic_DNA"/>
</dbReference>
<gene>
    <name evidence="1" type="ORF">FDG2_4757</name>
</gene>
<proteinExistence type="predicted"/>
<protein>
    <submittedName>
        <fullName evidence="1">Uncharacterized protein</fullName>
    </submittedName>
</protein>
<name>A0A1C3P890_9ACTN</name>
<dbReference type="Proteomes" id="UP000199013">
    <property type="component" value="Unassembled WGS sequence"/>
</dbReference>